<comment type="caution">
    <text evidence="8">The sequence shown here is derived from an EMBL/GenBank/DDBJ whole genome shotgun (WGS) entry which is preliminary data.</text>
</comment>
<dbReference type="InterPro" id="IPR033556">
    <property type="entry name" value="PLA"/>
</dbReference>
<dbReference type="EC" id="3.1.1.-" evidence="5"/>
<evidence type="ECO:0000256" key="4">
    <source>
        <dbReference type="ARBA" id="ARBA00023098"/>
    </source>
</evidence>
<keyword evidence="4 5" id="KW-0443">Lipid metabolism</keyword>
<dbReference type="SUPFAM" id="SSF53474">
    <property type="entry name" value="alpha/beta-Hydrolases"/>
    <property type="match status" value="1"/>
</dbReference>
<comment type="function">
    <text evidence="5">Acylhydrolase that catalyzes the hydrolysis of phospholipids at the sn-1 position.</text>
</comment>
<feature type="region of interest" description="Disordered" evidence="6">
    <location>
        <begin position="1"/>
        <end position="69"/>
    </location>
</feature>
<dbReference type="InterPro" id="IPR029058">
    <property type="entry name" value="AB_hydrolase_fold"/>
</dbReference>
<feature type="domain" description="Fungal lipase-type" evidence="7">
    <location>
        <begin position="216"/>
        <end position="337"/>
    </location>
</feature>
<dbReference type="PANTHER" id="PTHR31828:SF10">
    <property type="entry name" value="PHOSPHOLIPASE A1-IIDELTA"/>
    <property type="match status" value="1"/>
</dbReference>
<feature type="compositionally biased region" description="Low complexity" evidence="6">
    <location>
        <begin position="145"/>
        <end position="159"/>
    </location>
</feature>
<dbReference type="Gene3D" id="3.40.50.1820">
    <property type="entry name" value="alpha/beta hydrolase"/>
    <property type="match status" value="1"/>
</dbReference>
<dbReference type="GO" id="GO:0016042">
    <property type="term" value="P:lipid catabolic process"/>
    <property type="evidence" value="ECO:0007669"/>
    <property type="project" value="UniProtKB-UniRule"/>
</dbReference>
<dbReference type="CDD" id="cd00519">
    <property type="entry name" value="Lipase_3"/>
    <property type="match status" value="1"/>
</dbReference>
<protein>
    <recommendedName>
        <fullName evidence="5">Phospholipase A1</fullName>
        <ecNumber evidence="5">3.1.1.-</ecNumber>
    </recommendedName>
</protein>
<feature type="compositionally biased region" description="Low complexity" evidence="6">
    <location>
        <begin position="117"/>
        <end position="127"/>
    </location>
</feature>
<reference evidence="8 9" key="1">
    <citation type="journal article" date="2023" name="G3 (Bethesda)">
        <title>A chromosome-length genome assembly and annotation of blackberry (Rubus argutus, cv. 'Hillquist').</title>
        <authorList>
            <person name="Bruna T."/>
            <person name="Aryal R."/>
            <person name="Dudchenko O."/>
            <person name="Sargent D.J."/>
            <person name="Mead D."/>
            <person name="Buti M."/>
            <person name="Cavallini A."/>
            <person name="Hytonen T."/>
            <person name="Andres J."/>
            <person name="Pham M."/>
            <person name="Weisz D."/>
            <person name="Mascagni F."/>
            <person name="Usai G."/>
            <person name="Natali L."/>
            <person name="Bassil N."/>
            <person name="Fernandez G.E."/>
            <person name="Lomsadze A."/>
            <person name="Armour M."/>
            <person name="Olukolu B."/>
            <person name="Poorten T."/>
            <person name="Britton C."/>
            <person name="Davik J."/>
            <person name="Ashrafi H."/>
            <person name="Aiden E.L."/>
            <person name="Borodovsky M."/>
            <person name="Worthington M."/>
        </authorList>
    </citation>
    <scope>NUCLEOTIDE SEQUENCE [LARGE SCALE GENOMIC DNA]</scope>
    <source>
        <strain evidence="8">PI 553951</strain>
    </source>
</reference>
<dbReference type="EMBL" id="JBEDUW010000077">
    <property type="protein sequence ID" value="KAK9906211.1"/>
    <property type="molecule type" value="Genomic_DNA"/>
</dbReference>
<evidence type="ECO:0000256" key="5">
    <source>
        <dbReference type="RuleBase" id="RU367093"/>
    </source>
</evidence>
<dbReference type="InterPro" id="IPR002921">
    <property type="entry name" value="Fungal_lipase-type"/>
</dbReference>
<gene>
    <name evidence="8" type="ORF">M0R45_002712</name>
</gene>
<feature type="compositionally biased region" description="Pro residues" evidence="6">
    <location>
        <begin position="52"/>
        <end position="64"/>
    </location>
</feature>
<evidence type="ECO:0000256" key="1">
    <source>
        <dbReference type="ARBA" id="ARBA00010701"/>
    </source>
</evidence>
<evidence type="ECO:0000256" key="2">
    <source>
        <dbReference type="ARBA" id="ARBA00022801"/>
    </source>
</evidence>
<sequence>MGGPPFQSAAYKAFKTMDSTTKTQPKPKTTNSSAESVPAWPVLLGQTNLDRPPGPTGPPPPHSHPPLRRLLPGHLRLFQQRRQLQVRRSSRYGHSSFFDKVMLQDAGQLPNRLLPLRPPHLSASRRPFSSTPCHVSRGTASPIGSATSPSPPTRSAKPSDGAKSTSPGAAPPGNYEWVNVLGAELESAAPLLKPEGLKHELKMVVMMVTHLAAVTTRMKMMKMQKYPKVMKGWLSMYISDDPKSAFTKSSARVQLVTKLNELREKYKGEKLSIALTGHSLGASLAIVSAFDLVENGISDIPVTAIVFGCPQVGNKAFKSRIAEHPNLKILHTRNTIDDSKNPSDWHNLQAILHIVAGWNGDEGEFELKVKRSVALVNKSCDYLKPECSVPPRFGGLRRTKGCSSIISGEWVLAPPADEDLPVPNIDW</sequence>
<accession>A0AAW1VNA1</accession>
<evidence type="ECO:0000256" key="6">
    <source>
        <dbReference type="SAM" id="MobiDB-lite"/>
    </source>
</evidence>
<dbReference type="AlphaFoldDB" id="A0AAW1VNA1"/>
<name>A0AAW1VNA1_RUBAR</name>
<evidence type="ECO:0000259" key="7">
    <source>
        <dbReference type="Pfam" id="PF01764"/>
    </source>
</evidence>
<evidence type="ECO:0000256" key="3">
    <source>
        <dbReference type="ARBA" id="ARBA00022963"/>
    </source>
</evidence>
<comment type="similarity">
    <text evidence="1 5">Belongs to the AB hydrolase superfamily. Lipase family.</text>
</comment>
<dbReference type="Proteomes" id="UP001457282">
    <property type="component" value="Unassembled WGS sequence"/>
</dbReference>
<keyword evidence="3 5" id="KW-0442">Lipid degradation</keyword>
<dbReference type="PANTHER" id="PTHR31828">
    <property type="entry name" value="PHOSPHOLIPASE A1-IIGAMMA"/>
    <property type="match status" value="1"/>
</dbReference>
<evidence type="ECO:0000313" key="8">
    <source>
        <dbReference type="EMBL" id="KAK9906211.1"/>
    </source>
</evidence>
<feature type="region of interest" description="Disordered" evidence="6">
    <location>
        <begin position="117"/>
        <end position="171"/>
    </location>
</feature>
<keyword evidence="2 5" id="KW-0378">Hydrolase</keyword>
<proteinExistence type="inferred from homology"/>
<organism evidence="8 9">
    <name type="scientific">Rubus argutus</name>
    <name type="common">Southern blackberry</name>
    <dbReference type="NCBI Taxonomy" id="59490"/>
    <lineage>
        <taxon>Eukaryota</taxon>
        <taxon>Viridiplantae</taxon>
        <taxon>Streptophyta</taxon>
        <taxon>Embryophyta</taxon>
        <taxon>Tracheophyta</taxon>
        <taxon>Spermatophyta</taxon>
        <taxon>Magnoliopsida</taxon>
        <taxon>eudicotyledons</taxon>
        <taxon>Gunneridae</taxon>
        <taxon>Pentapetalae</taxon>
        <taxon>rosids</taxon>
        <taxon>fabids</taxon>
        <taxon>Rosales</taxon>
        <taxon>Rosaceae</taxon>
        <taxon>Rosoideae</taxon>
        <taxon>Rosoideae incertae sedis</taxon>
        <taxon>Rubus</taxon>
    </lineage>
</organism>
<dbReference type="Pfam" id="PF01764">
    <property type="entry name" value="Lipase_3"/>
    <property type="match status" value="1"/>
</dbReference>
<feature type="compositionally biased region" description="Low complexity" evidence="6">
    <location>
        <begin position="20"/>
        <end position="30"/>
    </location>
</feature>
<feature type="compositionally biased region" description="Polar residues" evidence="6">
    <location>
        <begin position="128"/>
        <end position="144"/>
    </location>
</feature>
<keyword evidence="9" id="KW-1185">Reference proteome</keyword>
<dbReference type="GO" id="GO:0008970">
    <property type="term" value="F:phospholipase A1 activity"/>
    <property type="evidence" value="ECO:0007669"/>
    <property type="project" value="UniProtKB-UniRule"/>
</dbReference>
<evidence type="ECO:0000313" key="9">
    <source>
        <dbReference type="Proteomes" id="UP001457282"/>
    </source>
</evidence>